<reference evidence="8" key="1">
    <citation type="submission" date="2022-03" db="EMBL/GenBank/DDBJ databases">
        <title>The complete genome sequence of a Methyloterrigena soli.</title>
        <authorList>
            <person name="Zi Z."/>
        </authorList>
    </citation>
    <scope>NUCLEOTIDE SEQUENCE</scope>
    <source>
        <strain evidence="8">M48</strain>
    </source>
</reference>
<dbReference type="CDD" id="cd03426">
    <property type="entry name" value="NUDIX_CoAse_Nudt7"/>
    <property type="match status" value="1"/>
</dbReference>
<keyword evidence="3" id="KW-0479">Metal-binding</keyword>
<gene>
    <name evidence="8" type="ORF">ML536_14665</name>
</gene>
<evidence type="ECO:0000259" key="7">
    <source>
        <dbReference type="PROSITE" id="PS51462"/>
    </source>
</evidence>
<dbReference type="InterPro" id="IPR045121">
    <property type="entry name" value="CoAse"/>
</dbReference>
<comment type="caution">
    <text evidence="8">The sequence shown here is derived from an EMBL/GenBank/DDBJ whole genome shotgun (WGS) entry which is preliminary data.</text>
</comment>
<keyword evidence="4" id="KW-0378">Hydrolase</keyword>
<dbReference type="InterPro" id="IPR015797">
    <property type="entry name" value="NUDIX_hydrolase-like_dom_sf"/>
</dbReference>
<evidence type="ECO:0000256" key="1">
    <source>
        <dbReference type="ARBA" id="ARBA00001936"/>
    </source>
</evidence>
<proteinExistence type="predicted"/>
<evidence type="ECO:0000313" key="8">
    <source>
        <dbReference type="EMBL" id="MCI0128069.1"/>
    </source>
</evidence>
<dbReference type="GO" id="GO:0010945">
    <property type="term" value="F:coenzyme A diphosphatase activity"/>
    <property type="evidence" value="ECO:0007669"/>
    <property type="project" value="InterPro"/>
</dbReference>
<sequence length="209" mass="23059">MLADDQRIARIGQRLLDEPEVLEEGAAFLPDWRPDVPPDRPPVAAAVLISLIHRPEGLTVLYTERSADLRSHSGQVAFPGGKIDPTDTGPAAAALREAYEEVGMLASDARILGFMPHYYTGSNYLITPVVAEVHPSGLFVPNPSEVDSLFEVPLAKLASEVAYGTFRVRRNGQEHSTLQIEHEGHRIWGITANLTRRFRDLALTGETQW</sequence>
<accession>A0AA41UE56</accession>
<comment type="cofactor">
    <cofactor evidence="1">
        <name>Mn(2+)</name>
        <dbReference type="ChEBI" id="CHEBI:29035"/>
    </cofactor>
</comment>
<evidence type="ECO:0000256" key="6">
    <source>
        <dbReference type="ARBA" id="ARBA00023211"/>
    </source>
</evidence>
<dbReference type="GO" id="GO:0046872">
    <property type="term" value="F:metal ion binding"/>
    <property type="evidence" value="ECO:0007669"/>
    <property type="project" value="UniProtKB-KW"/>
</dbReference>
<evidence type="ECO:0000256" key="3">
    <source>
        <dbReference type="ARBA" id="ARBA00022723"/>
    </source>
</evidence>
<dbReference type="PROSITE" id="PS51462">
    <property type="entry name" value="NUDIX"/>
    <property type="match status" value="1"/>
</dbReference>
<dbReference type="PANTHER" id="PTHR12992:SF11">
    <property type="entry name" value="MITOCHONDRIAL COENZYME A DIPHOSPHATASE NUDT8"/>
    <property type="match status" value="1"/>
</dbReference>
<organism evidence="8 9">
    <name type="scientific">Paradevosia shaoguanensis</name>
    <dbReference type="NCBI Taxonomy" id="1335043"/>
    <lineage>
        <taxon>Bacteria</taxon>
        <taxon>Pseudomonadati</taxon>
        <taxon>Pseudomonadota</taxon>
        <taxon>Alphaproteobacteria</taxon>
        <taxon>Hyphomicrobiales</taxon>
        <taxon>Devosiaceae</taxon>
        <taxon>Paradevosia</taxon>
    </lineage>
</organism>
<feature type="domain" description="Nudix hydrolase" evidence="7">
    <location>
        <begin position="42"/>
        <end position="174"/>
    </location>
</feature>
<name>A0AA41UE56_9HYPH</name>
<evidence type="ECO:0000256" key="4">
    <source>
        <dbReference type="ARBA" id="ARBA00022801"/>
    </source>
</evidence>
<dbReference type="Pfam" id="PF00293">
    <property type="entry name" value="NUDIX"/>
    <property type="match status" value="1"/>
</dbReference>
<evidence type="ECO:0000313" key="9">
    <source>
        <dbReference type="Proteomes" id="UP001156140"/>
    </source>
</evidence>
<evidence type="ECO:0000256" key="2">
    <source>
        <dbReference type="ARBA" id="ARBA00001946"/>
    </source>
</evidence>
<comment type="cofactor">
    <cofactor evidence="2">
        <name>Mg(2+)</name>
        <dbReference type="ChEBI" id="CHEBI:18420"/>
    </cofactor>
</comment>
<keyword evidence="5" id="KW-0460">Magnesium</keyword>
<keyword evidence="9" id="KW-1185">Reference proteome</keyword>
<dbReference type="SUPFAM" id="SSF55811">
    <property type="entry name" value="Nudix"/>
    <property type="match status" value="1"/>
</dbReference>
<dbReference type="Gene3D" id="3.90.79.10">
    <property type="entry name" value="Nucleoside Triphosphate Pyrophosphohydrolase"/>
    <property type="match status" value="1"/>
</dbReference>
<dbReference type="Proteomes" id="UP001156140">
    <property type="component" value="Unassembled WGS sequence"/>
</dbReference>
<keyword evidence="6" id="KW-0464">Manganese</keyword>
<dbReference type="EMBL" id="JALAZD010000001">
    <property type="protein sequence ID" value="MCI0128069.1"/>
    <property type="molecule type" value="Genomic_DNA"/>
</dbReference>
<dbReference type="RefSeq" id="WP_052152325.1">
    <property type="nucleotide sequence ID" value="NZ_CP068983.1"/>
</dbReference>
<dbReference type="NCBIfam" id="NF007980">
    <property type="entry name" value="PRK10707.1"/>
    <property type="match status" value="1"/>
</dbReference>
<dbReference type="AlphaFoldDB" id="A0AA41UE56"/>
<evidence type="ECO:0000256" key="5">
    <source>
        <dbReference type="ARBA" id="ARBA00022842"/>
    </source>
</evidence>
<dbReference type="PANTHER" id="PTHR12992">
    <property type="entry name" value="NUDIX HYDROLASE"/>
    <property type="match status" value="1"/>
</dbReference>
<dbReference type="InterPro" id="IPR000086">
    <property type="entry name" value="NUDIX_hydrolase_dom"/>
</dbReference>
<protein>
    <submittedName>
        <fullName evidence="8">CoA pyrophosphatase</fullName>
    </submittedName>
</protein>